<sequence length="292" mass="31965">MNRIKLESMLKEFFMEDIGDGDLSGEAVFSSEERGQFYLLAKQNGVFCGEEVVTLGFALIDSGSSVEMKVKDGDWVAAGTVIAKVTGTMRGLLQGERVILNLIQRMSGIATAAHEAVVHTKGTKAKICDTRKTTPGLRMLEKYAVQTGGGVNHRRGLYDAIMLKDNHIAFAGGIKQAVAKVKAFVGHTVKIEVEIETKQQLEEAIEARADIIMFDNRTPEEIKEWITLVPPHITTEASGGIHLGNIREYAESGVEYISLGALTHSVQALDISAKVQPYMNKEEAHDVYSRNA</sequence>
<dbReference type="PANTHER" id="PTHR32179:SF3">
    <property type="entry name" value="NICOTINATE-NUCLEOTIDE PYROPHOSPHORYLASE [CARBOXYLATING]"/>
    <property type="match status" value="1"/>
</dbReference>
<keyword evidence="6 10" id="KW-0328">Glycosyltransferase</keyword>
<dbReference type="NCBIfam" id="TIGR00078">
    <property type="entry name" value="nadC"/>
    <property type="match status" value="1"/>
</dbReference>
<dbReference type="EC" id="2.4.2.19" evidence="4"/>
<evidence type="ECO:0000259" key="11">
    <source>
        <dbReference type="Pfam" id="PF01729"/>
    </source>
</evidence>
<evidence type="ECO:0000256" key="8">
    <source>
        <dbReference type="ARBA" id="ARBA00033102"/>
    </source>
</evidence>
<dbReference type="Pfam" id="PF01729">
    <property type="entry name" value="QRPTase_C"/>
    <property type="match status" value="1"/>
</dbReference>
<evidence type="ECO:0000256" key="9">
    <source>
        <dbReference type="ARBA" id="ARBA00047445"/>
    </source>
</evidence>
<dbReference type="InterPro" id="IPR002638">
    <property type="entry name" value="Quinolinate_PRibosylTrfase_C"/>
</dbReference>
<comment type="catalytic activity">
    <reaction evidence="9">
        <text>nicotinate beta-D-ribonucleotide + CO2 + diphosphate = quinolinate + 5-phospho-alpha-D-ribose 1-diphosphate + 2 H(+)</text>
        <dbReference type="Rhea" id="RHEA:12733"/>
        <dbReference type="ChEBI" id="CHEBI:15378"/>
        <dbReference type="ChEBI" id="CHEBI:16526"/>
        <dbReference type="ChEBI" id="CHEBI:29959"/>
        <dbReference type="ChEBI" id="CHEBI:33019"/>
        <dbReference type="ChEBI" id="CHEBI:57502"/>
        <dbReference type="ChEBI" id="CHEBI:58017"/>
        <dbReference type="EC" id="2.4.2.19"/>
    </reaction>
</comment>
<feature type="domain" description="Quinolinate phosphoribosyl transferase N-terminal" evidence="12">
    <location>
        <begin position="22"/>
        <end position="107"/>
    </location>
</feature>
<reference evidence="13 14" key="1">
    <citation type="submission" date="2024-02" db="EMBL/GenBank/DDBJ databases">
        <title>Seven novel Bacillus-like species.</title>
        <authorList>
            <person name="Liu G."/>
        </authorList>
    </citation>
    <scope>NUCLEOTIDE SEQUENCE [LARGE SCALE GENOMIC DNA]</scope>
    <source>
        <strain evidence="13 14">FJAT-52991</strain>
    </source>
</reference>
<evidence type="ECO:0000313" key="14">
    <source>
        <dbReference type="Proteomes" id="UP001387364"/>
    </source>
</evidence>
<dbReference type="Pfam" id="PF02749">
    <property type="entry name" value="QRPTase_N"/>
    <property type="match status" value="1"/>
</dbReference>
<organism evidence="13 14">
    <name type="scientific">Bacillus kandeliae</name>
    <dbReference type="NCBI Taxonomy" id="3129297"/>
    <lineage>
        <taxon>Bacteria</taxon>
        <taxon>Bacillati</taxon>
        <taxon>Bacillota</taxon>
        <taxon>Bacilli</taxon>
        <taxon>Bacillales</taxon>
        <taxon>Bacillaceae</taxon>
        <taxon>Bacillus</taxon>
    </lineage>
</organism>
<gene>
    <name evidence="13" type="primary">nadC</name>
    <name evidence="13" type="ORF">WDJ61_13005</name>
</gene>
<dbReference type="Proteomes" id="UP001387364">
    <property type="component" value="Chromosome"/>
</dbReference>
<evidence type="ECO:0000256" key="7">
    <source>
        <dbReference type="ARBA" id="ARBA00022679"/>
    </source>
</evidence>
<dbReference type="InterPro" id="IPR037128">
    <property type="entry name" value="Quinolinate_PRibosylTase_N_sf"/>
</dbReference>
<comment type="similarity">
    <text evidence="3 10">Belongs to the NadC/ModD family.</text>
</comment>
<evidence type="ECO:0000259" key="12">
    <source>
        <dbReference type="Pfam" id="PF02749"/>
    </source>
</evidence>
<name>A0ABZ2N4E9_9BACI</name>
<evidence type="ECO:0000256" key="5">
    <source>
        <dbReference type="ARBA" id="ARBA00022642"/>
    </source>
</evidence>
<feature type="domain" description="Quinolinate phosphoribosyl transferase C-terminal" evidence="11">
    <location>
        <begin position="109"/>
        <end position="272"/>
    </location>
</feature>
<dbReference type="SUPFAM" id="SSF51690">
    <property type="entry name" value="Nicotinate/Quinolinate PRTase C-terminal domain-like"/>
    <property type="match status" value="1"/>
</dbReference>
<dbReference type="InterPro" id="IPR004393">
    <property type="entry name" value="NadC"/>
</dbReference>
<evidence type="ECO:0000256" key="10">
    <source>
        <dbReference type="PIRNR" id="PIRNR006250"/>
    </source>
</evidence>
<dbReference type="InterPro" id="IPR027277">
    <property type="entry name" value="NadC/ModD"/>
</dbReference>
<dbReference type="InterPro" id="IPR013785">
    <property type="entry name" value="Aldolase_TIM"/>
</dbReference>
<dbReference type="EMBL" id="CP147404">
    <property type="protein sequence ID" value="WXB92167.1"/>
    <property type="molecule type" value="Genomic_DNA"/>
</dbReference>
<evidence type="ECO:0000256" key="4">
    <source>
        <dbReference type="ARBA" id="ARBA00011944"/>
    </source>
</evidence>
<comment type="pathway">
    <text evidence="2">Cofactor biosynthesis; NAD(+) biosynthesis; nicotinate D-ribonucleotide from quinolinate: step 1/1.</text>
</comment>
<protein>
    <recommendedName>
        <fullName evidence="4">nicotinate-nucleotide diphosphorylase (carboxylating)</fullName>
        <ecNumber evidence="4">2.4.2.19</ecNumber>
    </recommendedName>
    <alternativeName>
        <fullName evidence="8">Quinolinate phosphoribosyltransferase [decarboxylating]</fullName>
    </alternativeName>
</protein>
<keyword evidence="7 10" id="KW-0808">Transferase</keyword>
<evidence type="ECO:0000256" key="1">
    <source>
        <dbReference type="ARBA" id="ARBA00003237"/>
    </source>
</evidence>
<dbReference type="GO" id="GO:0004514">
    <property type="term" value="F:nicotinate-nucleotide diphosphorylase (carboxylating) activity"/>
    <property type="evidence" value="ECO:0007669"/>
    <property type="project" value="UniProtKB-EC"/>
</dbReference>
<evidence type="ECO:0000313" key="13">
    <source>
        <dbReference type="EMBL" id="WXB92167.1"/>
    </source>
</evidence>
<keyword evidence="5" id="KW-0662">Pyridine nucleotide biosynthesis</keyword>
<proteinExistence type="inferred from homology"/>
<dbReference type="InterPro" id="IPR036068">
    <property type="entry name" value="Nicotinate_pribotase-like_C"/>
</dbReference>
<dbReference type="CDD" id="cd01572">
    <property type="entry name" value="QPRTase"/>
    <property type="match status" value="1"/>
</dbReference>
<evidence type="ECO:0000256" key="2">
    <source>
        <dbReference type="ARBA" id="ARBA00004893"/>
    </source>
</evidence>
<comment type="function">
    <text evidence="1">Involved in the catabolism of quinolinic acid (QA).</text>
</comment>
<dbReference type="RefSeq" id="WP_338750390.1">
    <property type="nucleotide sequence ID" value="NZ_CP147404.1"/>
</dbReference>
<dbReference type="SUPFAM" id="SSF54675">
    <property type="entry name" value="Nicotinate/Quinolinate PRTase N-terminal domain-like"/>
    <property type="match status" value="1"/>
</dbReference>
<dbReference type="Gene3D" id="3.20.20.70">
    <property type="entry name" value="Aldolase class I"/>
    <property type="match status" value="1"/>
</dbReference>
<dbReference type="PIRSF" id="PIRSF006250">
    <property type="entry name" value="NadC_ModD"/>
    <property type="match status" value="1"/>
</dbReference>
<keyword evidence="14" id="KW-1185">Reference proteome</keyword>
<dbReference type="Gene3D" id="3.90.1170.20">
    <property type="entry name" value="Quinolinate phosphoribosyl transferase, N-terminal domain"/>
    <property type="match status" value="1"/>
</dbReference>
<dbReference type="PANTHER" id="PTHR32179">
    <property type="entry name" value="NICOTINATE-NUCLEOTIDE PYROPHOSPHORYLASE [CARBOXYLATING]"/>
    <property type="match status" value="1"/>
</dbReference>
<dbReference type="InterPro" id="IPR022412">
    <property type="entry name" value="Quinolinate_PRibosylTrfase_N"/>
</dbReference>
<evidence type="ECO:0000256" key="3">
    <source>
        <dbReference type="ARBA" id="ARBA00009400"/>
    </source>
</evidence>
<accession>A0ABZ2N4E9</accession>
<evidence type="ECO:0000256" key="6">
    <source>
        <dbReference type="ARBA" id="ARBA00022676"/>
    </source>
</evidence>